<dbReference type="Pfam" id="PF09339">
    <property type="entry name" value="HTH_IclR"/>
    <property type="match status" value="1"/>
</dbReference>
<dbReference type="PANTHER" id="PTHR30136:SF35">
    <property type="entry name" value="HTH-TYPE TRANSCRIPTIONAL REGULATOR RV1719"/>
    <property type="match status" value="1"/>
</dbReference>
<feature type="domain" description="IclR-ED" evidence="5">
    <location>
        <begin position="69"/>
        <end position="251"/>
    </location>
</feature>
<dbReference type="InterPro" id="IPR029016">
    <property type="entry name" value="GAF-like_dom_sf"/>
</dbReference>
<sequence>MAEEHSTEVSSVNRTLRVLETLRDLQPAGVTKIAKSAELPKSSVYNHLETLENEGYVIKNDGEYELGLQFLPLGEAARQRLSVYRAARTEIEQLGSEMGTNAYLSVEERGLATVIFRHLENEIDLGSIGTTVPLTTSSMGKAILAQLPKERVDEIVDQHGLPRMTESSIVDRDALDEELEQIRQQGFALDRGEHVKRLRGVGAAVLGPDGEVRGAVSVAGPERELRGPFFEEELPDAVLDVTNVIELKLMENMSV</sequence>
<dbReference type="InterPro" id="IPR036390">
    <property type="entry name" value="WH_DNA-bd_sf"/>
</dbReference>
<dbReference type="InterPro" id="IPR014757">
    <property type="entry name" value="Tscrpt_reg_IclR_C"/>
</dbReference>
<dbReference type="AlphaFoldDB" id="A0A1I5T4H1"/>
<keyword evidence="1" id="KW-0805">Transcription regulation</keyword>
<dbReference type="SUPFAM" id="SSF55781">
    <property type="entry name" value="GAF domain-like"/>
    <property type="match status" value="1"/>
</dbReference>
<organism evidence="6 7">
    <name type="scientific">Halolamina pelagica</name>
    <dbReference type="NCBI Taxonomy" id="699431"/>
    <lineage>
        <taxon>Archaea</taxon>
        <taxon>Methanobacteriati</taxon>
        <taxon>Methanobacteriota</taxon>
        <taxon>Stenosarchaea group</taxon>
        <taxon>Halobacteria</taxon>
        <taxon>Halobacteriales</taxon>
        <taxon>Haloferacaceae</taxon>
    </lineage>
</organism>
<evidence type="ECO:0000259" key="4">
    <source>
        <dbReference type="PROSITE" id="PS51077"/>
    </source>
</evidence>
<dbReference type="EMBL" id="FOXI01000008">
    <property type="protein sequence ID" value="SFP77741.1"/>
    <property type="molecule type" value="Genomic_DNA"/>
</dbReference>
<dbReference type="Gene3D" id="1.10.10.10">
    <property type="entry name" value="Winged helix-like DNA-binding domain superfamily/Winged helix DNA-binding domain"/>
    <property type="match status" value="1"/>
</dbReference>
<dbReference type="Pfam" id="PF01614">
    <property type="entry name" value="IclR_C"/>
    <property type="match status" value="1"/>
</dbReference>
<evidence type="ECO:0000259" key="5">
    <source>
        <dbReference type="PROSITE" id="PS51078"/>
    </source>
</evidence>
<dbReference type="GO" id="GO:0045892">
    <property type="term" value="P:negative regulation of DNA-templated transcription"/>
    <property type="evidence" value="ECO:0007669"/>
    <property type="project" value="TreeGrafter"/>
</dbReference>
<dbReference type="SUPFAM" id="SSF46785">
    <property type="entry name" value="Winged helix' DNA-binding domain"/>
    <property type="match status" value="1"/>
</dbReference>
<feature type="domain" description="HTH iclR-type" evidence="4">
    <location>
        <begin position="9"/>
        <end position="68"/>
    </location>
</feature>
<dbReference type="OrthoDB" id="14763at2157"/>
<keyword evidence="7" id="KW-1185">Reference proteome</keyword>
<dbReference type="PANTHER" id="PTHR30136">
    <property type="entry name" value="HELIX-TURN-HELIX TRANSCRIPTIONAL REGULATOR, ICLR FAMILY"/>
    <property type="match status" value="1"/>
</dbReference>
<dbReference type="Proteomes" id="UP000183769">
    <property type="component" value="Unassembled WGS sequence"/>
</dbReference>
<proteinExistence type="predicted"/>
<dbReference type="Gene3D" id="3.30.450.40">
    <property type="match status" value="1"/>
</dbReference>
<name>A0A1I5T4H1_9EURY</name>
<keyword evidence="2" id="KW-0238">DNA-binding</keyword>
<evidence type="ECO:0000256" key="1">
    <source>
        <dbReference type="ARBA" id="ARBA00023015"/>
    </source>
</evidence>
<dbReference type="GO" id="GO:0003677">
    <property type="term" value="F:DNA binding"/>
    <property type="evidence" value="ECO:0007669"/>
    <property type="project" value="UniProtKB-KW"/>
</dbReference>
<evidence type="ECO:0000313" key="7">
    <source>
        <dbReference type="Proteomes" id="UP000183769"/>
    </source>
</evidence>
<dbReference type="InterPro" id="IPR036388">
    <property type="entry name" value="WH-like_DNA-bd_sf"/>
</dbReference>
<dbReference type="RefSeq" id="WP_074878608.1">
    <property type="nucleotide sequence ID" value="NZ_FOXI01000008.1"/>
</dbReference>
<dbReference type="InterPro" id="IPR050707">
    <property type="entry name" value="HTH_MetabolicPath_Reg"/>
</dbReference>
<evidence type="ECO:0000256" key="2">
    <source>
        <dbReference type="ARBA" id="ARBA00023125"/>
    </source>
</evidence>
<evidence type="ECO:0000313" key="6">
    <source>
        <dbReference type="EMBL" id="SFP77741.1"/>
    </source>
</evidence>
<reference evidence="7" key="1">
    <citation type="submission" date="2016-10" db="EMBL/GenBank/DDBJ databases">
        <authorList>
            <person name="Varghese N."/>
            <person name="Submissions S."/>
        </authorList>
    </citation>
    <scope>NUCLEOTIDE SEQUENCE [LARGE SCALE GENOMIC DNA]</scope>
    <source>
        <strain evidence="7">CGMCC 1.10329</strain>
    </source>
</reference>
<dbReference type="GO" id="GO:0003700">
    <property type="term" value="F:DNA-binding transcription factor activity"/>
    <property type="evidence" value="ECO:0007669"/>
    <property type="project" value="TreeGrafter"/>
</dbReference>
<keyword evidence="3" id="KW-0804">Transcription</keyword>
<accession>A0A1I5T4H1</accession>
<dbReference type="InterPro" id="IPR005471">
    <property type="entry name" value="Tscrpt_reg_IclR_N"/>
</dbReference>
<dbReference type="PROSITE" id="PS51077">
    <property type="entry name" value="HTH_ICLR"/>
    <property type="match status" value="1"/>
</dbReference>
<protein>
    <submittedName>
        <fullName evidence="6">Transcriptional regulator, IclR family</fullName>
    </submittedName>
</protein>
<dbReference type="PROSITE" id="PS51078">
    <property type="entry name" value="ICLR_ED"/>
    <property type="match status" value="1"/>
</dbReference>
<evidence type="ECO:0000256" key="3">
    <source>
        <dbReference type="ARBA" id="ARBA00023163"/>
    </source>
</evidence>
<dbReference type="SMART" id="SM00346">
    <property type="entry name" value="HTH_ICLR"/>
    <property type="match status" value="1"/>
</dbReference>
<gene>
    <name evidence="6" type="ORF">SAMN05216277_1086</name>
</gene>